<dbReference type="SUPFAM" id="SSF110391">
    <property type="entry name" value="GlpP-like"/>
    <property type="match status" value="1"/>
</dbReference>
<dbReference type="PIRSF" id="PIRSF016897">
    <property type="entry name" value="GlpP"/>
    <property type="match status" value="1"/>
</dbReference>
<dbReference type="InterPro" id="IPR006699">
    <property type="entry name" value="GlpP"/>
</dbReference>
<organism evidence="2 3">
    <name type="scientific">Shouchella clausii</name>
    <name type="common">Alkalihalobacillus clausii</name>
    <dbReference type="NCBI Taxonomy" id="79880"/>
    <lineage>
        <taxon>Bacteria</taxon>
        <taxon>Bacillati</taxon>
        <taxon>Bacillota</taxon>
        <taxon>Bacilli</taxon>
        <taxon>Bacillales</taxon>
        <taxon>Bacillaceae</taxon>
        <taxon>Shouchella</taxon>
    </lineage>
</organism>
<dbReference type="OMA" id="CQCLELI"/>
<keyword evidence="1" id="KW-0319">Glycerol metabolism</keyword>
<dbReference type="RefSeq" id="WP_011245221.1">
    <property type="nucleotide sequence ID" value="NZ_BOQQ01000006.1"/>
</dbReference>
<comment type="caution">
    <text evidence="2">The sequence shown here is derived from an EMBL/GenBank/DDBJ whole genome shotgun (WGS) entry which is preliminary data.</text>
</comment>
<evidence type="ECO:0000313" key="2">
    <source>
        <dbReference type="EMBL" id="PAE87597.1"/>
    </source>
</evidence>
<dbReference type="GO" id="GO:0003723">
    <property type="term" value="F:RNA binding"/>
    <property type="evidence" value="ECO:0007669"/>
    <property type="project" value="UniProtKB-KW"/>
</dbReference>
<dbReference type="GO" id="GO:0006355">
    <property type="term" value="P:regulation of DNA-templated transcription"/>
    <property type="evidence" value="ECO:0007669"/>
    <property type="project" value="InterPro"/>
</dbReference>
<dbReference type="Gene3D" id="3.20.20.70">
    <property type="entry name" value="Aldolase class I"/>
    <property type="match status" value="1"/>
</dbReference>
<dbReference type="PANTHER" id="PTHR35787:SF1">
    <property type="entry name" value="GLYCEROL UPTAKE OPERON ANTITERMINATOR REGULATORY PROTEIN"/>
    <property type="match status" value="1"/>
</dbReference>
<evidence type="ECO:0000256" key="1">
    <source>
        <dbReference type="PIRNR" id="PIRNR016897"/>
    </source>
</evidence>
<protein>
    <recommendedName>
        <fullName evidence="1">Glycerol uptake operon antiterminator regulatory protein</fullName>
    </recommendedName>
</protein>
<proteinExistence type="predicted"/>
<comment type="function">
    <text evidence="1">Regulates expression of the glpD operon. In the presence of glycerol 3-phosphate (G3P) causes antitermination of transcription of glpD at the inverted repeat of the leader region to enhance its transcription. Binds and stabilizes glpD leader mRNA.</text>
</comment>
<dbReference type="Proteomes" id="UP000216207">
    <property type="component" value="Unassembled WGS sequence"/>
</dbReference>
<keyword evidence="1" id="KW-0694">RNA-binding</keyword>
<sequence length="176" mass="19492">MFTQPFIHALTDSQQEKRCRNSNVDTIFLLTGKMHLLPDQVYCFQKQNKKVFVHVDLISGIESHTPDGMRYIAEVIAPDGIISTRSQSIIQAKKCGLKTIQRVFLIDTQAMEKAVQTVNKIKPDAVEAMPGLMPRVIKELVEMTTVPIVAGGLFKTKQEMENALHAGAVAVSASII</sequence>
<dbReference type="InterPro" id="IPR013785">
    <property type="entry name" value="Aldolase_TIM"/>
</dbReference>
<dbReference type="AlphaFoldDB" id="A0A268NVP3"/>
<evidence type="ECO:0000313" key="3">
    <source>
        <dbReference type="Proteomes" id="UP000216207"/>
    </source>
</evidence>
<dbReference type="PANTHER" id="PTHR35787">
    <property type="entry name" value="GLYCEROL UPTAKE OPERON ANTITERMINATOR REGULATORY PROTEIN"/>
    <property type="match status" value="1"/>
</dbReference>
<reference evidence="2 3" key="1">
    <citation type="submission" date="2017-07" db="EMBL/GenBank/DDBJ databases">
        <title>Isolation and whole genome analysis of endospore-forming bacteria from heroin.</title>
        <authorList>
            <person name="Kalinowski J."/>
            <person name="Ahrens B."/>
            <person name="Al-Dilaimi A."/>
            <person name="Winkler A."/>
            <person name="Wibberg D."/>
            <person name="Schleenbecker U."/>
            <person name="Ruckert C."/>
            <person name="Wolfel R."/>
            <person name="Grass G."/>
        </authorList>
    </citation>
    <scope>NUCLEOTIDE SEQUENCE [LARGE SCALE GENOMIC DNA]</scope>
    <source>
        <strain evidence="2 3">7539</strain>
    </source>
</reference>
<dbReference type="Pfam" id="PF04309">
    <property type="entry name" value="G3P_antiterm"/>
    <property type="match status" value="1"/>
</dbReference>
<keyword evidence="1" id="KW-0805">Transcription regulation</keyword>
<dbReference type="GO" id="GO:0006071">
    <property type="term" value="P:glycerol metabolic process"/>
    <property type="evidence" value="ECO:0007669"/>
    <property type="project" value="UniProtKB-UniRule"/>
</dbReference>
<name>A0A268NVP3_SHOCL</name>
<keyword evidence="1" id="KW-0804">Transcription</keyword>
<accession>A0A268NVP3</accession>
<dbReference type="EMBL" id="NPCC01000033">
    <property type="protein sequence ID" value="PAE87597.1"/>
    <property type="molecule type" value="Genomic_DNA"/>
</dbReference>
<gene>
    <name evidence="2" type="ORF">CHH72_17935</name>
</gene>